<proteinExistence type="predicted"/>
<organism evidence="1 2">
    <name type="scientific">Russula earlei</name>
    <dbReference type="NCBI Taxonomy" id="71964"/>
    <lineage>
        <taxon>Eukaryota</taxon>
        <taxon>Fungi</taxon>
        <taxon>Dikarya</taxon>
        <taxon>Basidiomycota</taxon>
        <taxon>Agaricomycotina</taxon>
        <taxon>Agaricomycetes</taxon>
        <taxon>Russulales</taxon>
        <taxon>Russulaceae</taxon>
        <taxon>Russula</taxon>
    </lineage>
</organism>
<name>A0ACC0U905_9AGAM</name>
<sequence length="218" mass="24182">MMASFMSYFTGRRDSKQTARDAIVSLREQLMMIEKKEEHLQRQIAQDLATAKANAVSNKNVATAALRRKKMREADLDKLAGMRLQLEVQVNTLESANINANTLEVMRRGANALKDIHNGLTIERVDATMASINEQRDIANEITEAISTSANVGIELDEDELKAELGELEQEELNERLLGADHVPVHAPAGPSRVEARHQTEDHEDAELKALQASLAMS</sequence>
<gene>
    <name evidence="1" type="ORF">F5148DRAFT_102538</name>
</gene>
<dbReference type="Proteomes" id="UP001207468">
    <property type="component" value="Unassembled WGS sequence"/>
</dbReference>
<protein>
    <submittedName>
        <fullName evidence="1">Snf7-domain-containing protein</fullName>
    </submittedName>
</protein>
<evidence type="ECO:0000313" key="1">
    <source>
        <dbReference type="EMBL" id="KAI9507569.1"/>
    </source>
</evidence>
<evidence type="ECO:0000313" key="2">
    <source>
        <dbReference type="Proteomes" id="UP001207468"/>
    </source>
</evidence>
<keyword evidence="2" id="KW-1185">Reference proteome</keyword>
<dbReference type="EMBL" id="JAGFNK010000120">
    <property type="protein sequence ID" value="KAI9507569.1"/>
    <property type="molecule type" value="Genomic_DNA"/>
</dbReference>
<accession>A0ACC0U905</accession>
<reference evidence="1" key="1">
    <citation type="submission" date="2021-03" db="EMBL/GenBank/DDBJ databases">
        <title>Evolutionary priming and transition to the ectomycorrhizal habit in an iconic lineage of mushroom-forming fungi: is preadaptation a requirement?</title>
        <authorList>
            <consortium name="DOE Joint Genome Institute"/>
            <person name="Looney B.P."/>
            <person name="Miyauchi S."/>
            <person name="Morin E."/>
            <person name="Drula E."/>
            <person name="Courty P.E."/>
            <person name="Chicoki N."/>
            <person name="Fauchery L."/>
            <person name="Kohler A."/>
            <person name="Kuo A."/>
            <person name="LaButti K."/>
            <person name="Pangilinan J."/>
            <person name="Lipzen A."/>
            <person name="Riley R."/>
            <person name="Andreopoulos W."/>
            <person name="He G."/>
            <person name="Johnson J."/>
            <person name="Barry K.W."/>
            <person name="Grigoriev I.V."/>
            <person name="Nagy L."/>
            <person name="Hibbett D."/>
            <person name="Henrissat B."/>
            <person name="Matheny P.B."/>
            <person name="Labbe J."/>
            <person name="Martin A.F."/>
        </authorList>
    </citation>
    <scope>NUCLEOTIDE SEQUENCE</scope>
    <source>
        <strain evidence="1">BPL698</strain>
    </source>
</reference>
<comment type="caution">
    <text evidence="1">The sequence shown here is derived from an EMBL/GenBank/DDBJ whole genome shotgun (WGS) entry which is preliminary data.</text>
</comment>